<sequence length="237" mass="27152">MSYLAMSAAPFDSDNNNNIQNSMDTPINKKRQINSSHTKTQKMRQVSNDFNPDKVNSVLQSIHNNTSDDDELGNYNARVSAKHSDDFKPLNPYEFPDKPESVGSERKKMQEGLTNIDSSLVPQPTLNEDLKLQELQSNFMNDTQVKAYYKNLVPKNNNNNTNNLQYYQSQSDMLSQQVTNDSNLVLLEKLNYMINLLEEQQDQKTGNVTEEVVLYCFLGVFIIFVIDSFARVGKYVR</sequence>
<proteinExistence type="predicted"/>
<keyword evidence="2" id="KW-1133">Transmembrane helix</keyword>
<organism evidence="3">
    <name type="scientific">viral metagenome</name>
    <dbReference type="NCBI Taxonomy" id="1070528"/>
    <lineage>
        <taxon>unclassified sequences</taxon>
        <taxon>metagenomes</taxon>
        <taxon>organismal metagenomes</taxon>
    </lineage>
</organism>
<keyword evidence="2" id="KW-0472">Membrane</keyword>
<protein>
    <submittedName>
        <fullName evidence="3">Uncharacterized protein</fullName>
    </submittedName>
</protein>
<feature type="transmembrane region" description="Helical" evidence="2">
    <location>
        <begin position="212"/>
        <end position="230"/>
    </location>
</feature>
<dbReference type="EMBL" id="MN740945">
    <property type="protein sequence ID" value="QHU19206.1"/>
    <property type="molecule type" value="Genomic_DNA"/>
</dbReference>
<feature type="region of interest" description="Disordered" evidence="1">
    <location>
        <begin position="83"/>
        <end position="106"/>
    </location>
</feature>
<dbReference type="AlphaFoldDB" id="A0A6C0KPY2"/>
<evidence type="ECO:0000256" key="2">
    <source>
        <dbReference type="SAM" id="Phobius"/>
    </source>
</evidence>
<reference evidence="3" key="1">
    <citation type="journal article" date="2020" name="Nature">
        <title>Giant virus diversity and host interactions through global metagenomics.</title>
        <authorList>
            <person name="Schulz F."/>
            <person name="Roux S."/>
            <person name="Paez-Espino D."/>
            <person name="Jungbluth S."/>
            <person name="Walsh D.A."/>
            <person name="Denef V.J."/>
            <person name="McMahon K.D."/>
            <person name="Konstantinidis K.T."/>
            <person name="Eloe-Fadrosh E.A."/>
            <person name="Kyrpides N.C."/>
            <person name="Woyke T."/>
        </authorList>
    </citation>
    <scope>NUCLEOTIDE SEQUENCE</scope>
    <source>
        <strain evidence="3">GVMAG-S-3300013014-104</strain>
    </source>
</reference>
<keyword evidence="2" id="KW-0812">Transmembrane</keyword>
<accession>A0A6C0KPY2</accession>
<feature type="compositionally biased region" description="Basic and acidic residues" evidence="1">
    <location>
        <begin position="95"/>
        <end position="106"/>
    </location>
</feature>
<evidence type="ECO:0000256" key="1">
    <source>
        <dbReference type="SAM" id="MobiDB-lite"/>
    </source>
</evidence>
<evidence type="ECO:0000313" key="3">
    <source>
        <dbReference type="EMBL" id="QHU19206.1"/>
    </source>
</evidence>
<name>A0A6C0KPY2_9ZZZZ</name>